<evidence type="ECO:0000256" key="4">
    <source>
        <dbReference type="RuleBase" id="RU000461"/>
    </source>
</evidence>
<dbReference type="Proteomes" id="UP000051952">
    <property type="component" value="Unassembled WGS sequence"/>
</dbReference>
<reference evidence="6" key="1">
    <citation type="submission" date="2015-09" db="EMBL/GenBank/DDBJ databases">
        <authorList>
            <consortium name="Pathogen Informatics"/>
        </authorList>
    </citation>
    <scope>NUCLEOTIDE SEQUENCE [LARGE SCALE GENOMIC DNA]</scope>
    <source>
        <strain evidence="6">Lake Konstanz</strain>
    </source>
</reference>
<dbReference type="PROSITE" id="PS00086">
    <property type="entry name" value="CYTOCHROME_P450"/>
    <property type="match status" value="1"/>
</dbReference>
<evidence type="ECO:0000256" key="3">
    <source>
        <dbReference type="PIRSR" id="PIRSR602401-1"/>
    </source>
</evidence>
<dbReference type="InterPro" id="IPR017972">
    <property type="entry name" value="Cyt_P450_CS"/>
</dbReference>
<keyword evidence="3 4" id="KW-0479">Metal-binding</keyword>
<gene>
    <name evidence="5" type="ORF">BSAL_53490</name>
</gene>
<evidence type="ECO:0000256" key="2">
    <source>
        <dbReference type="ARBA" id="ARBA00010617"/>
    </source>
</evidence>
<keyword evidence="4" id="KW-0560">Oxidoreductase</keyword>
<dbReference type="GO" id="GO:0005506">
    <property type="term" value="F:iron ion binding"/>
    <property type="evidence" value="ECO:0007669"/>
    <property type="project" value="InterPro"/>
</dbReference>
<keyword evidence="4" id="KW-0503">Monooxygenase</keyword>
<dbReference type="PRINTS" id="PR00385">
    <property type="entry name" value="P450"/>
</dbReference>
<dbReference type="AlphaFoldDB" id="A0A0S4ILM5"/>
<keyword evidence="6" id="KW-1185">Reference proteome</keyword>
<dbReference type="Gene3D" id="1.10.630.10">
    <property type="entry name" value="Cytochrome P450"/>
    <property type="match status" value="1"/>
</dbReference>
<evidence type="ECO:0000256" key="1">
    <source>
        <dbReference type="ARBA" id="ARBA00001971"/>
    </source>
</evidence>
<dbReference type="PANTHER" id="PTHR24305">
    <property type="entry name" value="CYTOCHROME P450"/>
    <property type="match status" value="1"/>
</dbReference>
<evidence type="ECO:0000313" key="5">
    <source>
        <dbReference type="EMBL" id="CUE71622.1"/>
    </source>
</evidence>
<dbReference type="EMBL" id="CYKH01000110">
    <property type="protein sequence ID" value="CUE71622.1"/>
    <property type="molecule type" value="Genomic_DNA"/>
</dbReference>
<dbReference type="GO" id="GO:0004497">
    <property type="term" value="F:monooxygenase activity"/>
    <property type="evidence" value="ECO:0007669"/>
    <property type="project" value="UniProtKB-KW"/>
</dbReference>
<keyword evidence="3 4" id="KW-0349">Heme</keyword>
<sequence>MSAEFLCVVAVSLVVAVATWAAIHKILRRGQPQLVLLMPRKSILSQIVSPSSYSLDDFCKQANAFQFKAFWYFNARMARWCAHVSHPDDVSTILLSCDKGDAYADVSLFLGSHGLLTLPLANAEYCYQRRKMQRAFAPNLVRGMATTFGKHASALRNRWLAKTNNGSIVTTVLYYDISESLVAALCEISGFSIPSSPSIRDVASAFRRAAAAGHRRSVSVFGISLSRSGGNNSKSLEDATQVIQSFAEKIVALSLPSLDTGCLLSRICDEDSPDSLSPARTQEKRNQVLDHVKTFLFAGFETTMNSLLWSILLLSNDTGLQTDLAAEINSAFPPSLTTLDVSHVDLIRSLPLLRGVVKEALRLFPPAPIIFRTVGGSSGLHLPHSNVHIPSKTVVAVDLFSMQRNPTAFPNPTSFCPQRWQHECNISGDMDKHMAPFSSGARACLGRDAAMTELMVFIATLVQSIKFDPLRPHLGGDNDCIEYMKTHHVTLAPEFEGQPLRLKISQRIVTP</sequence>
<dbReference type="PANTHER" id="PTHR24305:SF166">
    <property type="entry name" value="CYTOCHROME P450 12A4, MITOCHONDRIAL-RELATED"/>
    <property type="match status" value="1"/>
</dbReference>
<name>A0A0S4ILM5_BODSA</name>
<dbReference type="PRINTS" id="PR00463">
    <property type="entry name" value="EP450I"/>
</dbReference>
<protein>
    <submittedName>
        <fullName evidence="5">Cytochrome P450, putative</fullName>
    </submittedName>
</protein>
<dbReference type="GO" id="GO:0020037">
    <property type="term" value="F:heme binding"/>
    <property type="evidence" value="ECO:0007669"/>
    <property type="project" value="InterPro"/>
</dbReference>
<dbReference type="InterPro" id="IPR036396">
    <property type="entry name" value="Cyt_P450_sf"/>
</dbReference>
<feature type="binding site" description="axial binding residue" evidence="3">
    <location>
        <position position="444"/>
    </location>
    <ligand>
        <name>heme</name>
        <dbReference type="ChEBI" id="CHEBI:30413"/>
    </ligand>
    <ligandPart>
        <name>Fe</name>
        <dbReference type="ChEBI" id="CHEBI:18248"/>
    </ligandPart>
</feature>
<dbReference type="VEuPathDB" id="TriTrypDB:BSAL_53490"/>
<dbReference type="OrthoDB" id="247994at2759"/>
<comment type="cofactor">
    <cofactor evidence="1 3">
        <name>heme</name>
        <dbReference type="ChEBI" id="CHEBI:30413"/>
    </cofactor>
</comment>
<dbReference type="InterPro" id="IPR002401">
    <property type="entry name" value="Cyt_P450_E_grp-I"/>
</dbReference>
<proteinExistence type="inferred from homology"/>
<accession>A0A0S4ILM5</accession>
<dbReference type="GO" id="GO:0016705">
    <property type="term" value="F:oxidoreductase activity, acting on paired donors, with incorporation or reduction of molecular oxygen"/>
    <property type="evidence" value="ECO:0007669"/>
    <property type="project" value="InterPro"/>
</dbReference>
<comment type="similarity">
    <text evidence="2 4">Belongs to the cytochrome P450 family.</text>
</comment>
<dbReference type="InterPro" id="IPR050121">
    <property type="entry name" value="Cytochrome_P450_monoxygenase"/>
</dbReference>
<dbReference type="CDD" id="cd00302">
    <property type="entry name" value="cytochrome_P450"/>
    <property type="match status" value="1"/>
</dbReference>
<dbReference type="Pfam" id="PF00067">
    <property type="entry name" value="p450"/>
    <property type="match status" value="1"/>
</dbReference>
<dbReference type="InterPro" id="IPR001128">
    <property type="entry name" value="Cyt_P450"/>
</dbReference>
<organism evidence="5 6">
    <name type="scientific">Bodo saltans</name>
    <name type="common">Flagellated protozoan</name>
    <dbReference type="NCBI Taxonomy" id="75058"/>
    <lineage>
        <taxon>Eukaryota</taxon>
        <taxon>Discoba</taxon>
        <taxon>Euglenozoa</taxon>
        <taxon>Kinetoplastea</taxon>
        <taxon>Metakinetoplastina</taxon>
        <taxon>Eubodonida</taxon>
        <taxon>Bodonidae</taxon>
        <taxon>Bodo</taxon>
    </lineage>
</organism>
<dbReference type="SUPFAM" id="SSF48264">
    <property type="entry name" value="Cytochrome P450"/>
    <property type="match status" value="1"/>
</dbReference>
<evidence type="ECO:0000313" key="6">
    <source>
        <dbReference type="Proteomes" id="UP000051952"/>
    </source>
</evidence>
<keyword evidence="3 4" id="KW-0408">Iron</keyword>